<protein>
    <submittedName>
        <fullName evidence="1">Uncharacterized protein</fullName>
    </submittedName>
</protein>
<name>A0A7M5WKW7_9CNID</name>
<evidence type="ECO:0000313" key="1">
    <source>
        <dbReference type="EnsemblMetazoa" id="CLYHEMP008252.1"/>
    </source>
</evidence>
<dbReference type="EnsemblMetazoa" id="CLYHEMT008252.1">
    <property type="protein sequence ID" value="CLYHEMP008252.1"/>
    <property type="gene ID" value="CLYHEMG008252"/>
</dbReference>
<keyword evidence="2" id="KW-1185">Reference proteome</keyword>
<sequence length="308" mass="34862">MAKRAAINAISDDVWADLYARLINSNEENEISLNLINNRVSKFISLFANKHGFNASFFIAPILTTINFLLSRVGSKVTIRDGFEMNLNTYWLFVGQPTTGKSSAIKHGITEPIPDPVKSSLISTTTGSGLTKLLSKKQQAYIVNSEISDYFMRFAKNDENSNGEIENLCKLYSGESITTNYATEDQRSIKTDIPFCILGSTQLKNASMMLATIDRSDGFWDRFLFSVPPPFRPCPDDQLKANQTFNQEFPYTMKDIYEKLDSLLDEENPPMFYLAHNAAEYVKKMNTDVILGANRKMRTAIPEKFKIY</sequence>
<dbReference type="Proteomes" id="UP000594262">
    <property type="component" value="Unplaced"/>
</dbReference>
<dbReference type="InterPro" id="IPR025048">
    <property type="entry name" value="DUF3987"/>
</dbReference>
<organism evidence="1 2">
    <name type="scientific">Clytia hemisphaerica</name>
    <dbReference type="NCBI Taxonomy" id="252671"/>
    <lineage>
        <taxon>Eukaryota</taxon>
        <taxon>Metazoa</taxon>
        <taxon>Cnidaria</taxon>
        <taxon>Hydrozoa</taxon>
        <taxon>Hydroidolina</taxon>
        <taxon>Leptothecata</taxon>
        <taxon>Obeliida</taxon>
        <taxon>Clytiidae</taxon>
        <taxon>Clytia</taxon>
    </lineage>
</organism>
<dbReference type="Pfam" id="PF13148">
    <property type="entry name" value="DUF3987"/>
    <property type="match status" value="1"/>
</dbReference>
<evidence type="ECO:0000313" key="2">
    <source>
        <dbReference type="Proteomes" id="UP000594262"/>
    </source>
</evidence>
<reference evidence="1" key="1">
    <citation type="submission" date="2021-01" db="UniProtKB">
        <authorList>
            <consortium name="EnsemblMetazoa"/>
        </authorList>
    </citation>
    <scope>IDENTIFICATION</scope>
</reference>
<proteinExistence type="predicted"/>
<accession>A0A7M5WKW7</accession>
<dbReference type="OrthoDB" id="5980337at2759"/>
<dbReference type="AlphaFoldDB" id="A0A7M5WKW7"/>